<reference evidence="2 3" key="1">
    <citation type="submission" date="2016-10" db="EMBL/GenBank/DDBJ databases">
        <authorList>
            <person name="de Groot N.N."/>
        </authorList>
    </citation>
    <scope>NUCLEOTIDE SEQUENCE [LARGE SCALE GENOMIC DNA]</scope>
    <source>
        <strain evidence="2 3">DSM 22274</strain>
    </source>
</reference>
<evidence type="ECO:0008006" key="4">
    <source>
        <dbReference type="Google" id="ProtNLM"/>
    </source>
</evidence>
<evidence type="ECO:0000313" key="2">
    <source>
        <dbReference type="EMBL" id="SEE85024.1"/>
    </source>
</evidence>
<name>A0A1H5M714_9MICC</name>
<dbReference type="RefSeq" id="WP_074712103.1">
    <property type="nucleotide sequence ID" value="NZ_FNTV01000001.1"/>
</dbReference>
<dbReference type="EMBL" id="FNTV01000001">
    <property type="protein sequence ID" value="SEE85024.1"/>
    <property type="molecule type" value="Genomic_DNA"/>
</dbReference>
<proteinExistence type="predicted"/>
<accession>A0A1H5M714</accession>
<evidence type="ECO:0000256" key="1">
    <source>
        <dbReference type="SAM" id="MobiDB-lite"/>
    </source>
</evidence>
<organism evidence="2 3">
    <name type="scientific">Arthrobacter alpinus</name>
    <dbReference type="NCBI Taxonomy" id="656366"/>
    <lineage>
        <taxon>Bacteria</taxon>
        <taxon>Bacillati</taxon>
        <taxon>Actinomycetota</taxon>
        <taxon>Actinomycetes</taxon>
        <taxon>Micrococcales</taxon>
        <taxon>Micrococcaceae</taxon>
        <taxon>Arthrobacter</taxon>
    </lineage>
</organism>
<feature type="region of interest" description="Disordered" evidence="1">
    <location>
        <begin position="140"/>
        <end position="164"/>
    </location>
</feature>
<dbReference type="Proteomes" id="UP000182725">
    <property type="component" value="Unassembled WGS sequence"/>
</dbReference>
<evidence type="ECO:0000313" key="3">
    <source>
        <dbReference type="Proteomes" id="UP000182725"/>
    </source>
</evidence>
<dbReference type="AlphaFoldDB" id="A0A1H5M714"/>
<gene>
    <name evidence="2" type="ORF">SAMN04489740_2779</name>
</gene>
<protein>
    <recommendedName>
        <fullName evidence="4">HNH endonuclease</fullName>
    </recommendedName>
</protein>
<sequence length="300" mass="32992">MKYWWVSHGRNYESAIDDGILWSCPDPEGEAEAERKIIKELRKGDVVFNYFGPYVRAVSVVAEKWQDAPRPEGFEKQLGEPDNGWLVRTHPLAQNLQLHRQRAADITAEGGPGPFNAAGKPMQRYISALSAEEGQELLAEAGVTAPQSSATSLRGLPGSVWGADEPDEKTLTTIRLEQAYLRKNLLRGRLTAPCALCGELYPARLLIAGHIKPRPECTDDERMDYESNAMLTCALGCDALYEWGYIVVGPSGQIQAGQPAETPRIEAAAEALIGGNCTAFDEHTAKAFAENKRRMLEPQP</sequence>